<dbReference type="Pfam" id="PF01494">
    <property type="entry name" value="FAD_binding_3"/>
    <property type="match status" value="1"/>
</dbReference>
<accession>A0A2M9ZIA2</accession>
<dbReference type="Proteomes" id="UP000231990">
    <property type="component" value="Unassembled WGS sequence"/>
</dbReference>
<dbReference type="PANTHER" id="PTHR42685:SF22">
    <property type="entry name" value="CONDITIONED MEDIUM FACTOR RECEPTOR 1"/>
    <property type="match status" value="1"/>
</dbReference>
<dbReference type="Gene3D" id="3.50.50.60">
    <property type="entry name" value="FAD/NAD(P)-binding domain"/>
    <property type="match status" value="1"/>
</dbReference>
<gene>
    <name evidence="2" type="ORF">CH360_12450</name>
    <name evidence="3" type="ORF">CH373_17605</name>
</gene>
<dbReference type="NCBIfam" id="TIGR02032">
    <property type="entry name" value="GG-red-SF"/>
    <property type="match status" value="1"/>
</dbReference>
<protein>
    <recommendedName>
        <fullName evidence="1">FAD-binding domain-containing protein</fullName>
    </recommendedName>
</protein>
<reference evidence="4 5" key="1">
    <citation type="submission" date="2017-07" db="EMBL/GenBank/DDBJ databases">
        <title>Leptospira spp. isolated from tropical soils.</title>
        <authorList>
            <person name="Thibeaux R."/>
            <person name="Iraola G."/>
            <person name="Ferres I."/>
            <person name="Bierque E."/>
            <person name="Girault D."/>
            <person name="Soupe-Gilbert M.-E."/>
            <person name="Picardeau M."/>
            <person name="Goarant C."/>
        </authorList>
    </citation>
    <scope>NUCLEOTIDE SEQUENCE [LARGE SCALE GENOMIC DNA]</scope>
    <source>
        <strain evidence="3 5">FH1-B-B1</strain>
        <strain evidence="2 4">FH1-B-C1</strain>
    </source>
</reference>
<dbReference type="InterPro" id="IPR036188">
    <property type="entry name" value="FAD/NAD-bd_sf"/>
</dbReference>
<evidence type="ECO:0000313" key="5">
    <source>
        <dbReference type="Proteomes" id="UP000231990"/>
    </source>
</evidence>
<dbReference type="Proteomes" id="UP000231962">
    <property type="component" value="Unassembled WGS sequence"/>
</dbReference>
<dbReference type="EMBL" id="NPDZ01000019">
    <property type="protein sequence ID" value="PJZ71797.1"/>
    <property type="molecule type" value="Genomic_DNA"/>
</dbReference>
<comment type="caution">
    <text evidence="3">The sequence shown here is derived from an EMBL/GenBank/DDBJ whole genome shotgun (WGS) entry which is preliminary data.</text>
</comment>
<dbReference type="RefSeq" id="WP_100714380.1">
    <property type="nucleotide sequence ID" value="NZ_NPDY01000012.1"/>
</dbReference>
<dbReference type="InterPro" id="IPR050407">
    <property type="entry name" value="Geranylgeranyl_reductase"/>
</dbReference>
<organism evidence="3 5">
    <name type="scientific">Leptospira perolatii</name>
    <dbReference type="NCBI Taxonomy" id="2023191"/>
    <lineage>
        <taxon>Bacteria</taxon>
        <taxon>Pseudomonadati</taxon>
        <taxon>Spirochaetota</taxon>
        <taxon>Spirochaetia</taxon>
        <taxon>Leptospirales</taxon>
        <taxon>Leptospiraceae</taxon>
        <taxon>Leptospira</taxon>
    </lineage>
</organism>
<evidence type="ECO:0000259" key="1">
    <source>
        <dbReference type="Pfam" id="PF01494"/>
    </source>
</evidence>
<evidence type="ECO:0000313" key="3">
    <source>
        <dbReference type="EMBL" id="PJZ71797.1"/>
    </source>
</evidence>
<dbReference type="PANTHER" id="PTHR42685">
    <property type="entry name" value="GERANYLGERANYL DIPHOSPHATE REDUCTASE"/>
    <property type="match status" value="1"/>
</dbReference>
<proteinExistence type="predicted"/>
<dbReference type="SUPFAM" id="SSF51905">
    <property type="entry name" value="FAD/NAD(P)-binding domain"/>
    <property type="match status" value="1"/>
</dbReference>
<feature type="domain" description="FAD-binding" evidence="1">
    <location>
        <begin position="2"/>
        <end position="332"/>
    </location>
</feature>
<sequence length="391" mass="43772">MKVLIIGGGPAGASAAYFLAKAQIEVTVIDKAKFPRDKTCGDGVSARAFYTLFRMGIRSAQEFTSGQEISSVYQLDWYGNRNFIDAPRNLYGNPFSVISRKEFDHALITKAVGAGATLIEGVSVTEIRKDGNDFRVHFGNRTEKADVVVGADGVNSLVRSKFFQSPFLPTEKAFAYRAYFENVNLDFQNSYHFVYLKELYPGYAWIFPLSGNKANIGVSYPAVEDHKVTIKPEEAFENLLSLPSLQKELKNAKMVDRPRGYHIPMRVGKGSLVKDSVFLCGDSAGLVDPITGDGIDFALESGSMVAEDIIDYTKINWRKRKLGDLYNDKCHRNIVDSLRLKELQKKVFLRKNAVDRYFKNRSKVHDQFLVSSAVLGTANSSDLLRLYLHTL</sequence>
<dbReference type="GO" id="GO:0016628">
    <property type="term" value="F:oxidoreductase activity, acting on the CH-CH group of donors, NAD or NADP as acceptor"/>
    <property type="evidence" value="ECO:0007669"/>
    <property type="project" value="InterPro"/>
</dbReference>
<evidence type="ECO:0000313" key="4">
    <source>
        <dbReference type="Proteomes" id="UP000231962"/>
    </source>
</evidence>
<keyword evidence="4" id="KW-1185">Reference proteome</keyword>
<name>A0A2M9ZIA2_9LEPT</name>
<dbReference type="AlphaFoldDB" id="A0A2M9ZIA2"/>
<dbReference type="InterPro" id="IPR011777">
    <property type="entry name" value="Geranylgeranyl_Rdtase_fam"/>
</dbReference>
<evidence type="ECO:0000313" key="2">
    <source>
        <dbReference type="EMBL" id="PJZ69088.1"/>
    </source>
</evidence>
<dbReference type="EMBL" id="NPDY01000012">
    <property type="protein sequence ID" value="PJZ69088.1"/>
    <property type="molecule type" value="Genomic_DNA"/>
</dbReference>
<dbReference type="OrthoDB" id="9806565at2"/>
<dbReference type="InterPro" id="IPR002938">
    <property type="entry name" value="FAD-bd"/>
</dbReference>
<dbReference type="GO" id="GO:0071949">
    <property type="term" value="F:FAD binding"/>
    <property type="evidence" value="ECO:0007669"/>
    <property type="project" value="InterPro"/>
</dbReference>
<dbReference type="PRINTS" id="PR00420">
    <property type="entry name" value="RNGMNOXGNASE"/>
</dbReference>